<dbReference type="HOGENOM" id="CLU_151940_0_0_3"/>
<proteinExistence type="predicted"/>
<dbReference type="Proteomes" id="UP000001420">
    <property type="component" value="Chromosome"/>
</dbReference>
<gene>
    <name evidence="3" type="ordered locus">Pro_0542</name>
</gene>
<keyword evidence="2" id="KW-1133">Transmembrane helix</keyword>
<dbReference type="AlphaFoldDB" id="Q7VD41"/>
<organism evidence="3 4">
    <name type="scientific">Prochlorococcus marinus (strain SARG / CCMP1375 / SS120)</name>
    <dbReference type="NCBI Taxonomy" id="167539"/>
    <lineage>
        <taxon>Bacteria</taxon>
        <taxon>Bacillati</taxon>
        <taxon>Cyanobacteriota</taxon>
        <taxon>Cyanophyceae</taxon>
        <taxon>Synechococcales</taxon>
        <taxon>Prochlorococcaceae</taxon>
        <taxon>Prochlorococcus</taxon>
    </lineage>
</organism>
<sequence>MALPQVKPRESFPRRSRDARRHSKRELVSSSKRIDSSTLAATFQLQEDQRELTYSLIGLFIKTGLLVIAIASSLKLGIASHQRISRNNEISAVLRSETQKLERLHLRFDSLFSIGGKDTLMDEQDQWIPPKSRRIIWR</sequence>
<name>Q7VD41_PROMA</name>
<keyword evidence="2" id="KW-0812">Transmembrane</keyword>
<dbReference type="OrthoDB" id="542427at2"/>
<dbReference type="PATRIC" id="fig|167539.5.peg.557"/>
<dbReference type="EnsemblBacteria" id="AAP99587">
    <property type="protein sequence ID" value="AAP99587"/>
    <property type="gene ID" value="Pro_0542"/>
</dbReference>
<evidence type="ECO:0000256" key="2">
    <source>
        <dbReference type="SAM" id="Phobius"/>
    </source>
</evidence>
<accession>Q7VD41</accession>
<feature type="compositionally biased region" description="Basic and acidic residues" evidence="1">
    <location>
        <begin position="7"/>
        <end position="16"/>
    </location>
</feature>
<dbReference type="RefSeq" id="WP_011124696.1">
    <property type="nucleotide sequence ID" value="NC_005042.1"/>
</dbReference>
<protein>
    <submittedName>
        <fullName evidence="3">Uncharacterized conserved membrane protein</fullName>
    </submittedName>
</protein>
<dbReference type="STRING" id="167539.Pro_0542"/>
<reference evidence="3 4" key="1">
    <citation type="journal article" date="2003" name="Proc. Natl. Acad. Sci. U.S.A.">
        <title>Genome sequence of the cyanobacterium Prochlorococcus marinus SS120, a nearly minimal oxyphototrophic genome.</title>
        <authorList>
            <person name="Dufresne A."/>
            <person name="Salanoubat M."/>
            <person name="Partensky F."/>
            <person name="Artiguenave F."/>
            <person name="Axmann I.M."/>
            <person name="Barbe V."/>
            <person name="Duprat S."/>
            <person name="Galperin M.Y."/>
            <person name="Koonin E.V."/>
            <person name="Le Gall F."/>
            <person name="Makarova K.S."/>
            <person name="Ostrowski M."/>
            <person name="Oztas S."/>
            <person name="Robert C."/>
            <person name="Rogozin I.B."/>
            <person name="Scanlan D.J."/>
            <person name="Tandeau de Marsac N."/>
            <person name="Weissenbach J."/>
            <person name="Wincker P."/>
            <person name="Wolf Y.I."/>
            <person name="Hess W.R."/>
        </authorList>
    </citation>
    <scope>NUCLEOTIDE SEQUENCE [LARGE SCALE GENOMIC DNA]</scope>
    <source>
        <strain evidence="4">SARG / CCMP1375 / SS120</strain>
    </source>
</reference>
<keyword evidence="2" id="KW-0472">Membrane</keyword>
<feature type="region of interest" description="Disordered" evidence="1">
    <location>
        <begin position="1"/>
        <end position="30"/>
    </location>
</feature>
<keyword evidence="4" id="KW-1185">Reference proteome</keyword>
<feature type="transmembrane region" description="Helical" evidence="2">
    <location>
        <begin position="52"/>
        <end position="74"/>
    </location>
</feature>
<evidence type="ECO:0000313" key="4">
    <source>
        <dbReference type="Proteomes" id="UP000001420"/>
    </source>
</evidence>
<dbReference type="EMBL" id="AE017126">
    <property type="protein sequence ID" value="AAP99587.1"/>
    <property type="molecule type" value="Genomic_DNA"/>
</dbReference>
<dbReference type="KEGG" id="pma:Pro_0542"/>
<dbReference type="eggNOG" id="ENOG50341X1">
    <property type="taxonomic scope" value="Bacteria"/>
</dbReference>
<evidence type="ECO:0000313" key="3">
    <source>
        <dbReference type="EMBL" id="AAP99587.1"/>
    </source>
</evidence>
<evidence type="ECO:0000256" key="1">
    <source>
        <dbReference type="SAM" id="MobiDB-lite"/>
    </source>
</evidence>